<reference evidence="2" key="1">
    <citation type="submission" date="2020-10" db="EMBL/GenBank/DDBJ databases">
        <authorList>
            <person name="Kikuchi T."/>
        </authorList>
    </citation>
    <scope>NUCLEOTIDE SEQUENCE</scope>
    <source>
        <strain evidence="2">NKZ352</strain>
    </source>
</reference>
<comment type="caution">
    <text evidence="2">The sequence shown here is derived from an EMBL/GenBank/DDBJ whole genome shotgun (WGS) entry which is preliminary data.</text>
</comment>
<evidence type="ECO:0000259" key="1">
    <source>
        <dbReference type="Pfam" id="PF16201"/>
    </source>
</evidence>
<accession>A0A8S1HS23</accession>
<proteinExistence type="predicted"/>
<sequence>MKRKWDEAEDPSSAGPSAVNPKLKRIFDSIRAPEWILNTEELSELLLLLKDAKDNSENGSISSLADFQVISNLLVSYNATNGPEDKIVFSVLKQLEKFGTDLSIYHPLVFGRNSRENYESLRKMGSSLHVRVPENEVLTNFLDQSKLWATAKHHAKSSSVDDDHFYDVEFVLCLLISILQPGSSLSCKLFVESNGLSFLFSCTSSANPNIRPLAYCALQRYLNLVQELKLELFPERSLIVYLIRTFKHGLDKESQRVSNIISHFFARVSKLILSPHEVVYHQVMAFLCMKPIFDVNNVPEFFKLFFSSSPEHCHEERDWVLTLIAEAMIEPMDYNVLQNKAGVKLMMCMFGSCCCDQKERKQILSILKSCASMRTVAHDLFAREALHSWIVVVINNKNLTRWEKCYLAQIFCILVENERKYQRGKRGKKVFGQVGKASVVMCVQPMIDSLKDIVSNEAFGAEKKKAEESIQLLERIPTQKWSKKKKYEAL</sequence>
<dbReference type="OrthoDB" id="72892at2759"/>
<name>A0A8S1HS23_9PELO</name>
<dbReference type="InterPro" id="IPR039844">
    <property type="entry name" value="URB1"/>
</dbReference>
<dbReference type="InterPro" id="IPR032436">
    <property type="entry name" value="URB1_C"/>
</dbReference>
<dbReference type="PANTHER" id="PTHR13500:SF0">
    <property type="entry name" value="NUCLEOLAR PRE-RIBOSOMAL-ASSOCIATED PROTEIN 1"/>
    <property type="match status" value="1"/>
</dbReference>
<feature type="domain" description="URB1 C-terminal" evidence="1">
    <location>
        <begin position="196"/>
        <end position="389"/>
    </location>
</feature>
<evidence type="ECO:0000313" key="3">
    <source>
        <dbReference type="Proteomes" id="UP000835052"/>
    </source>
</evidence>
<dbReference type="GO" id="GO:0000466">
    <property type="term" value="P:maturation of 5.8S rRNA from tricistronic rRNA transcript (SSU-rRNA, 5.8S rRNA, LSU-rRNA)"/>
    <property type="evidence" value="ECO:0007669"/>
    <property type="project" value="TreeGrafter"/>
</dbReference>
<dbReference type="GO" id="GO:0005730">
    <property type="term" value="C:nucleolus"/>
    <property type="evidence" value="ECO:0007669"/>
    <property type="project" value="TreeGrafter"/>
</dbReference>
<dbReference type="Proteomes" id="UP000835052">
    <property type="component" value="Unassembled WGS sequence"/>
</dbReference>
<dbReference type="GO" id="GO:0000463">
    <property type="term" value="P:maturation of LSU-rRNA from tricistronic rRNA transcript (SSU-rRNA, 5.8S rRNA, LSU-rRNA)"/>
    <property type="evidence" value="ECO:0007669"/>
    <property type="project" value="TreeGrafter"/>
</dbReference>
<dbReference type="PANTHER" id="PTHR13500">
    <property type="entry name" value="NUCLEOLAR PRERIBOSOMAL-ASSOCIATED PROTEIN 1"/>
    <property type="match status" value="1"/>
</dbReference>
<evidence type="ECO:0000313" key="2">
    <source>
        <dbReference type="EMBL" id="CAD6197662.1"/>
    </source>
</evidence>
<gene>
    <name evidence="2" type="ORF">CAUJ_LOCUS13571</name>
</gene>
<dbReference type="InterPro" id="IPR016024">
    <property type="entry name" value="ARM-type_fold"/>
</dbReference>
<dbReference type="EMBL" id="CAJGYM010000101">
    <property type="protein sequence ID" value="CAD6197662.1"/>
    <property type="molecule type" value="Genomic_DNA"/>
</dbReference>
<keyword evidence="3" id="KW-1185">Reference proteome</keyword>
<dbReference type="SUPFAM" id="SSF48371">
    <property type="entry name" value="ARM repeat"/>
    <property type="match status" value="1"/>
</dbReference>
<protein>
    <recommendedName>
        <fullName evidence="1">URB1 C-terminal domain-containing protein</fullName>
    </recommendedName>
</protein>
<dbReference type="Pfam" id="PF16201">
    <property type="entry name" value="NopRA1"/>
    <property type="match status" value="1"/>
</dbReference>
<organism evidence="2 3">
    <name type="scientific">Caenorhabditis auriculariae</name>
    <dbReference type="NCBI Taxonomy" id="2777116"/>
    <lineage>
        <taxon>Eukaryota</taxon>
        <taxon>Metazoa</taxon>
        <taxon>Ecdysozoa</taxon>
        <taxon>Nematoda</taxon>
        <taxon>Chromadorea</taxon>
        <taxon>Rhabditida</taxon>
        <taxon>Rhabditina</taxon>
        <taxon>Rhabditomorpha</taxon>
        <taxon>Rhabditoidea</taxon>
        <taxon>Rhabditidae</taxon>
        <taxon>Peloderinae</taxon>
        <taxon>Caenorhabditis</taxon>
    </lineage>
</organism>
<dbReference type="AlphaFoldDB" id="A0A8S1HS23"/>